<organism evidence="3 4">
    <name type="scientific">Polaribacter porphyrae</name>
    <dbReference type="NCBI Taxonomy" id="1137780"/>
    <lineage>
        <taxon>Bacteria</taxon>
        <taxon>Pseudomonadati</taxon>
        <taxon>Bacteroidota</taxon>
        <taxon>Flavobacteriia</taxon>
        <taxon>Flavobacteriales</taxon>
        <taxon>Flavobacteriaceae</taxon>
    </lineage>
</organism>
<keyword evidence="4" id="KW-1185">Reference proteome</keyword>
<evidence type="ECO:0000259" key="2">
    <source>
        <dbReference type="Pfam" id="PF18935"/>
    </source>
</evidence>
<sequence>MFFKKIIFVFFLLFLSANLLAQKDSINNVINTKELKKIDRKLKRQQRKLKKQQGVYNPLSPSKAAFYSAIFPGMGQAYNKKYWKIPIAWGMVAIPAYYYQINNSDYRRFRNAYRLRKAGLPDEFTENGVELLSTETLERAQEQLRENRDMSLLTGVILYILQIVEASVNAHLLQFNTSDDLTFKPVMIQNPINLEAPSVGLRIKYTF</sequence>
<feature type="chain" id="PRO_5015400246" description="DUF5683 domain-containing protein" evidence="1">
    <location>
        <begin position="22"/>
        <end position="207"/>
    </location>
</feature>
<feature type="signal peptide" evidence="1">
    <location>
        <begin position="1"/>
        <end position="21"/>
    </location>
</feature>
<name>A0A2S7WNK5_9FLAO</name>
<protein>
    <recommendedName>
        <fullName evidence="2">DUF5683 domain-containing protein</fullName>
    </recommendedName>
</protein>
<evidence type="ECO:0000313" key="3">
    <source>
        <dbReference type="EMBL" id="PQJ79036.1"/>
    </source>
</evidence>
<reference evidence="3 4" key="1">
    <citation type="submission" date="2016-12" db="EMBL/GenBank/DDBJ databases">
        <title>Trade-off between light-utilization and light-protection in marine flavobacteria.</title>
        <authorList>
            <person name="Kumagai Y."/>
            <person name="Yoshizawa S."/>
            <person name="Kogure K."/>
            <person name="Iwasaki W."/>
        </authorList>
    </citation>
    <scope>NUCLEOTIDE SEQUENCE [LARGE SCALE GENOMIC DNA]</scope>
    <source>
        <strain evidence="3 4">NBRC 108759</strain>
    </source>
</reference>
<dbReference type="InterPro" id="IPR043738">
    <property type="entry name" value="DUF5683"/>
</dbReference>
<comment type="caution">
    <text evidence="3">The sequence shown here is derived from an EMBL/GenBank/DDBJ whole genome shotgun (WGS) entry which is preliminary data.</text>
</comment>
<dbReference type="RefSeq" id="WP_105015639.1">
    <property type="nucleotide sequence ID" value="NZ_MSCN01000001.1"/>
</dbReference>
<accession>A0A2S7WNK5</accession>
<gene>
    <name evidence="3" type="ORF">BTO18_07565</name>
</gene>
<dbReference type="Pfam" id="PF18935">
    <property type="entry name" value="DUF5683"/>
    <property type="match status" value="1"/>
</dbReference>
<evidence type="ECO:0000256" key="1">
    <source>
        <dbReference type="SAM" id="SignalP"/>
    </source>
</evidence>
<keyword evidence="1" id="KW-0732">Signal</keyword>
<proteinExistence type="predicted"/>
<feature type="domain" description="DUF5683" evidence="2">
    <location>
        <begin position="58"/>
        <end position="207"/>
    </location>
</feature>
<evidence type="ECO:0000313" key="4">
    <source>
        <dbReference type="Proteomes" id="UP000238882"/>
    </source>
</evidence>
<dbReference type="Proteomes" id="UP000238882">
    <property type="component" value="Unassembled WGS sequence"/>
</dbReference>
<dbReference type="EMBL" id="MSCN01000001">
    <property type="protein sequence ID" value="PQJ79036.1"/>
    <property type="molecule type" value="Genomic_DNA"/>
</dbReference>
<dbReference type="OrthoDB" id="9813910at2"/>
<dbReference type="AlphaFoldDB" id="A0A2S7WNK5"/>